<organism evidence="1 2">
    <name type="scientific">Pseudomonas chlororaphis</name>
    <dbReference type="NCBI Taxonomy" id="587753"/>
    <lineage>
        <taxon>Bacteria</taxon>
        <taxon>Pseudomonadati</taxon>
        <taxon>Pseudomonadota</taxon>
        <taxon>Gammaproteobacteria</taxon>
        <taxon>Pseudomonadales</taxon>
        <taxon>Pseudomonadaceae</taxon>
        <taxon>Pseudomonas</taxon>
    </lineage>
</organism>
<reference evidence="2" key="2">
    <citation type="submission" date="2015-03" db="EMBL/GenBank/DDBJ databases">
        <authorList>
            <person name="Deng P."/>
            <person name="Lu S."/>
        </authorList>
    </citation>
    <scope>NUCLEOTIDE SEQUENCE [LARGE SCALE GENOMIC DNA]</scope>
    <source>
        <strain evidence="2">UFB2</strain>
    </source>
</reference>
<dbReference type="EMBL" id="CP011020">
    <property type="protein sequence ID" value="AKK01435.1"/>
    <property type="molecule type" value="Genomic_DNA"/>
</dbReference>
<dbReference type="Proteomes" id="UP000035212">
    <property type="component" value="Chromosome"/>
</dbReference>
<accession>A0A0G3GLK1</accession>
<dbReference type="InterPro" id="IPR029035">
    <property type="entry name" value="DHS-like_NAD/FAD-binding_dom"/>
</dbReference>
<dbReference type="SUPFAM" id="SSF52467">
    <property type="entry name" value="DHS-like NAD/FAD-binding domain"/>
    <property type="match status" value="1"/>
</dbReference>
<proteinExistence type="predicted"/>
<evidence type="ECO:0000313" key="1">
    <source>
        <dbReference type="EMBL" id="AKK01435.1"/>
    </source>
</evidence>
<sequence length="494" mass="55814">MDLNTLEERLEQYGSGGYLFLEAFIIKLLQVEGEQLGQKIEGQDSHGSTFDAIAPSGIGEISSPLLVEIVFSVSRSKLDATVEKFRGYGTRGYSLLIIAPKISDLKKSIYISEENPRADSLVYLWGEKEVNELMLKHQAAVEMLTTNLFSLRLKMAAERTVRSWKEDRDQLVKVVAEKYRAGRFSLILGAGVSSSAGLPDWNTLLNSLFVSMLSQENFGGAQGDPVKVSAIVARLMEVDGPSTLMLARYIRKGLAVGSPVEQQGFVDAITHQLYSLRDKRFSVESDLISSIAKLCTPTRTGANVKSILTYNFDDFIERALLSRSLIHKSVFEEFETPTAEELPIYHVHGFLPEDRQRYSNLDRCTLVFSEEGYHQIYRDAYHWSNLVQLNSFKESSCLMIGLSLTDPNLRRLLEIASKSIEEPKHFAFMRRLTPKKFMEGTSGKPLKISNTMVERFLERHHATNEELMRELGVSVIWYEEYGDIPEILNKIRAG</sequence>
<protein>
    <submittedName>
        <fullName evidence="1">Uncharacterized protein</fullName>
    </submittedName>
</protein>
<reference evidence="1 2" key="1">
    <citation type="journal article" date="2015" name="Stand. Genomic Sci.">
        <title>Complete genome of Pseudomonas chlororaphis strain UFB2, a soil bacterium with antibacterial activity against bacterial canker pathogen of tomato.</title>
        <authorList>
            <person name="Deng P."/>
            <person name="Wang X."/>
            <person name="Baird S.M."/>
            <person name="Lu S.E."/>
        </authorList>
    </citation>
    <scope>NUCLEOTIDE SEQUENCE [LARGE SCALE GENOMIC DNA]</scope>
    <source>
        <strain evidence="1 2">UFB2</strain>
    </source>
</reference>
<dbReference type="AlphaFoldDB" id="A0A0G3GLK1"/>
<gene>
    <name evidence="1" type="ORF">VM99_26535</name>
</gene>
<name>A0A0G3GLK1_9PSED</name>
<dbReference type="PATRIC" id="fig|587753.11.peg.5457"/>
<evidence type="ECO:0000313" key="2">
    <source>
        <dbReference type="Proteomes" id="UP000035212"/>
    </source>
</evidence>
<dbReference type="Pfam" id="PF13289">
    <property type="entry name" value="SIR2_2"/>
    <property type="match status" value="1"/>
</dbReference>